<dbReference type="EMBL" id="WOFH01000007">
    <property type="protein sequence ID" value="MUN38994.1"/>
    <property type="molecule type" value="Genomic_DNA"/>
</dbReference>
<evidence type="ECO:0000313" key="1">
    <source>
        <dbReference type="EMBL" id="MUN38994.1"/>
    </source>
</evidence>
<comment type="caution">
    <text evidence="1">The sequence shown here is derived from an EMBL/GenBank/DDBJ whole genome shotgun (WGS) entry which is preliminary data.</text>
</comment>
<name>A0A7K1L3I6_9ACTN</name>
<evidence type="ECO:0000313" key="2">
    <source>
        <dbReference type="Proteomes" id="UP000432015"/>
    </source>
</evidence>
<dbReference type="Proteomes" id="UP000432015">
    <property type="component" value="Unassembled WGS sequence"/>
</dbReference>
<dbReference type="RefSeq" id="WP_156218184.1">
    <property type="nucleotide sequence ID" value="NZ_WOFH01000007.1"/>
</dbReference>
<reference evidence="1 2" key="1">
    <citation type="submission" date="2019-11" db="EMBL/GenBank/DDBJ databases">
        <authorList>
            <person name="Cao P."/>
        </authorList>
    </citation>
    <scope>NUCLEOTIDE SEQUENCE [LARGE SCALE GENOMIC DNA]</scope>
    <source>
        <strain evidence="1 2">NEAU-AAG5</strain>
    </source>
</reference>
<dbReference type="AlphaFoldDB" id="A0A7K1L3I6"/>
<keyword evidence="2" id="KW-1185">Reference proteome</keyword>
<accession>A0A7K1L3I6</accession>
<protein>
    <submittedName>
        <fullName evidence="1">Transcriptional regulator</fullName>
    </submittedName>
</protein>
<organism evidence="1 2">
    <name type="scientific">Actinomadura litoris</name>
    <dbReference type="NCBI Taxonomy" id="2678616"/>
    <lineage>
        <taxon>Bacteria</taxon>
        <taxon>Bacillati</taxon>
        <taxon>Actinomycetota</taxon>
        <taxon>Actinomycetes</taxon>
        <taxon>Streptosporangiales</taxon>
        <taxon>Thermomonosporaceae</taxon>
        <taxon>Actinomadura</taxon>
    </lineage>
</organism>
<proteinExistence type="predicted"/>
<sequence>MTPDKKAIGARLRKAREDSPYWSRPDLARLLRGAAEPRDRDRMPHVPSLTEMIKQWETGKYVPNRRYRALYVRVTGRADEDLFGSPRPELHLWRPDGLDGTVTPEDEDRLTQVSLRPARLDVATLDALAAVLAGQRRLEDAMGPAVLLDPVAGQLDAITHMLRDAHGPLRDQLGRIVAEWTAFTGWLHAALRLDARAIALFHRAVDLADEFDHGTVAALGTSFTGYVARQQNRPRAVVRASAAALATPGAHPAQRLFDRLQSARAHAMLGDDERARRILLDVADHADEVADPPPPIYWYSPPFFRLVVGITFSSLGDHEDAAALVAEGKAGLPVDQQGAEWVNEFDEILARDRCEDAPSGVEG</sequence>
<gene>
    <name evidence="1" type="ORF">GNZ18_20650</name>
</gene>